<proteinExistence type="predicted"/>
<feature type="transmembrane region" description="Helical" evidence="1">
    <location>
        <begin position="83"/>
        <end position="110"/>
    </location>
</feature>
<evidence type="ECO:0000313" key="2">
    <source>
        <dbReference type="EMBL" id="KAJ7764051.1"/>
    </source>
</evidence>
<reference evidence="2" key="1">
    <citation type="submission" date="2023-03" db="EMBL/GenBank/DDBJ databases">
        <title>Massive genome expansion in bonnet fungi (Mycena s.s.) driven by repeated elements and novel gene families across ecological guilds.</title>
        <authorList>
            <consortium name="Lawrence Berkeley National Laboratory"/>
            <person name="Harder C.B."/>
            <person name="Miyauchi S."/>
            <person name="Viragh M."/>
            <person name="Kuo A."/>
            <person name="Thoen E."/>
            <person name="Andreopoulos B."/>
            <person name="Lu D."/>
            <person name="Skrede I."/>
            <person name="Drula E."/>
            <person name="Henrissat B."/>
            <person name="Morin E."/>
            <person name="Kohler A."/>
            <person name="Barry K."/>
            <person name="LaButti K."/>
            <person name="Morin E."/>
            <person name="Salamov A."/>
            <person name="Lipzen A."/>
            <person name="Mereny Z."/>
            <person name="Hegedus B."/>
            <person name="Baldrian P."/>
            <person name="Stursova M."/>
            <person name="Weitz H."/>
            <person name="Taylor A."/>
            <person name="Grigoriev I.V."/>
            <person name="Nagy L.G."/>
            <person name="Martin F."/>
            <person name="Kauserud H."/>
        </authorList>
    </citation>
    <scope>NUCLEOTIDE SEQUENCE</scope>
    <source>
        <strain evidence="2">CBHHK188m</strain>
    </source>
</reference>
<feature type="transmembrane region" description="Helical" evidence="1">
    <location>
        <begin position="20"/>
        <end position="40"/>
    </location>
</feature>
<keyword evidence="3" id="KW-1185">Reference proteome</keyword>
<dbReference type="Proteomes" id="UP001215280">
    <property type="component" value="Unassembled WGS sequence"/>
</dbReference>
<evidence type="ECO:0000313" key="3">
    <source>
        <dbReference type="Proteomes" id="UP001215280"/>
    </source>
</evidence>
<feature type="transmembrane region" description="Helical" evidence="1">
    <location>
        <begin position="116"/>
        <end position="136"/>
    </location>
</feature>
<dbReference type="EMBL" id="JARJLG010000039">
    <property type="protein sequence ID" value="KAJ7764051.1"/>
    <property type="molecule type" value="Genomic_DNA"/>
</dbReference>
<keyword evidence="1" id="KW-0472">Membrane</keyword>
<accession>A0AAD7JJV8</accession>
<feature type="transmembrane region" description="Helical" evidence="1">
    <location>
        <begin position="52"/>
        <end position="71"/>
    </location>
</feature>
<comment type="caution">
    <text evidence="2">The sequence shown here is derived from an EMBL/GenBank/DDBJ whole genome shotgun (WGS) entry which is preliminary data.</text>
</comment>
<organism evidence="2 3">
    <name type="scientific">Mycena maculata</name>
    <dbReference type="NCBI Taxonomy" id="230809"/>
    <lineage>
        <taxon>Eukaryota</taxon>
        <taxon>Fungi</taxon>
        <taxon>Dikarya</taxon>
        <taxon>Basidiomycota</taxon>
        <taxon>Agaricomycotina</taxon>
        <taxon>Agaricomycetes</taxon>
        <taxon>Agaricomycetidae</taxon>
        <taxon>Agaricales</taxon>
        <taxon>Marasmiineae</taxon>
        <taxon>Mycenaceae</taxon>
        <taxon>Mycena</taxon>
    </lineage>
</organism>
<evidence type="ECO:0000256" key="1">
    <source>
        <dbReference type="SAM" id="Phobius"/>
    </source>
</evidence>
<keyword evidence="1" id="KW-1133">Transmembrane helix</keyword>
<protein>
    <submittedName>
        <fullName evidence="2">Uncharacterized protein</fullName>
    </submittedName>
</protein>
<name>A0AAD7JJV8_9AGAR</name>
<dbReference type="AlphaFoldDB" id="A0AAD7JJV8"/>
<gene>
    <name evidence="2" type="ORF">DFH07DRAFT_770700</name>
</gene>
<keyword evidence="1" id="KW-0812">Transmembrane</keyword>
<sequence>MSLYSTIQRAVANPAKAKDVVNHLTQSRALCLAVLFGLFAFHVQSKRPADEIYVLTAILMTLCISAMYDGLDEQAFKARITSLGILGFTITNAIPKISTTALVLRALLLISHSPTIIIAQVVIVTVTLPALVQLTCELVALRLMGRAGETAVELGETVNRIATQTAEPSSGKRPFEEWNDLFFLSFLIDISYITSYDTTHIQRREYYYRRYRQTSPSWEDKSPAWLHHVRRILAYIQVLRKLEVQVLELCQHPLEF</sequence>